<dbReference type="InterPro" id="IPR036809">
    <property type="entry name" value="AF1782-like_sf"/>
</dbReference>
<dbReference type="AlphaFoldDB" id="X0TE59"/>
<evidence type="ECO:0000313" key="2">
    <source>
        <dbReference type="EMBL" id="GAF91833.1"/>
    </source>
</evidence>
<comment type="caution">
    <text evidence="2">The sequence shown here is derived from an EMBL/GenBank/DDBJ whole genome shotgun (WGS) entry which is preliminary data.</text>
</comment>
<dbReference type="EMBL" id="BARS01012945">
    <property type="protein sequence ID" value="GAF91833.1"/>
    <property type="molecule type" value="Genomic_DNA"/>
</dbReference>
<dbReference type="Pfam" id="PF04010">
    <property type="entry name" value="DUF357"/>
    <property type="match status" value="1"/>
</dbReference>
<sequence length="70" mass="8361">MDEKTRIKKDIAMFEENIKKTKTQKNQKKIIELASQYFKDSKYYLEKKDFFTAFGCINYAHGLLDAILKF</sequence>
<reference evidence="2" key="1">
    <citation type="journal article" date="2014" name="Front. Microbiol.">
        <title>High frequency of phylogenetically diverse reductive dehalogenase-homologous genes in deep subseafloor sedimentary metagenomes.</title>
        <authorList>
            <person name="Kawai M."/>
            <person name="Futagami T."/>
            <person name="Toyoda A."/>
            <person name="Takaki Y."/>
            <person name="Nishi S."/>
            <person name="Hori S."/>
            <person name="Arai W."/>
            <person name="Tsubouchi T."/>
            <person name="Morono Y."/>
            <person name="Uchiyama I."/>
            <person name="Ito T."/>
            <person name="Fujiyama A."/>
            <person name="Inagaki F."/>
            <person name="Takami H."/>
        </authorList>
    </citation>
    <scope>NUCLEOTIDE SEQUENCE</scope>
    <source>
        <strain evidence="2">Expedition CK06-06</strain>
    </source>
</reference>
<proteinExistence type="predicted"/>
<dbReference type="Gene3D" id="1.20.1270.90">
    <property type="entry name" value="AF1782-like"/>
    <property type="match status" value="1"/>
</dbReference>
<dbReference type="SUPFAM" id="SSF158372">
    <property type="entry name" value="AF1782-like"/>
    <property type="match status" value="1"/>
</dbReference>
<accession>X0TE59</accession>
<feature type="domain" description="DUF357" evidence="1">
    <location>
        <begin position="11"/>
        <end position="67"/>
    </location>
</feature>
<gene>
    <name evidence="2" type="ORF">S01H1_22787</name>
</gene>
<protein>
    <recommendedName>
        <fullName evidence="1">DUF357 domain-containing protein</fullName>
    </recommendedName>
</protein>
<organism evidence="2">
    <name type="scientific">marine sediment metagenome</name>
    <dbReference type="NCBI Taxonomy" id="412755"/>
    <lineage>
        <taxon>unclassified sequences</taxon>
        <taxon>metagenomes</taxon>
        <taxon>ecological metagenomes</taxon>
    </lineage>
</organism>
<evidence type="ECO:0000259" key="1">
    <source>
        <dbReference type="Pfam" id="PF04010"/>
    </source>
</evidence>
<name>X0TE59_9ZZZZ</name>
<dbReference type="InterPro" id="IPR023140">
    <property type="entry name" value="DUF357"/>
</dbReference>